<keyword evidence="4" id="KW-1185">Reference proteome</keyword>
<feature type="compositionally biased region" description="Gly residues" evidence="2">
    <location>
        <begin position="30"/>
        <end position="44"/>
    </location>
</feature>
<dbReference type="AlphaFoldDB" id="A0AAV5K1U8"/>
<evidence type="ECO:0000256" key="2">
    <source>
        <dbReference type="SAM" id="MobiDB-lite"/>
    </source>
</evidence>
<keyword evidence="1" id="KW-0175">Coiled coil</keyword>
<feature type="region of interest" description="Disordered" evidence="2">
    <location>
        <begin position="1"/>
        <end position="50"/>
    </location>
</feature>
<feature type="coiled-coil region" evidence="1">
    <location>
        <begin position="344"/>
        <end position="413"/>
    </location>
</feature>
<feature type="region of interest" description="Disordered" evidence="2">
    <location>
        <begin position="237"/>
        <end position="275"/>
    </location>
</feature>
<dbReference type="EMBL" id="BPVZ01000047">
    <property type="protein sequence ID" value="GKV17096.1"/>
    <property type="molecule type" value="Genomic_DNA"/>
</dbReference>
<sequence>MSSKGMLNVGREEEVRSFSSSLSSSSSSNGGSGSGTSISGGNGGQKDSIVPTNILEVGDSQARCYDEREEVVGEVIGYKSCRRKRGELGHLVENYNIPRHVLVRSAGSEEWACSALRDHWMPLYTHYLAAGLRFPIPKLLVTLLKEYGLGLTQLIPNGVWLVVGFSVYCQLRGGEGRGGEVGEGWGELTNIMYLTSPEVVGSSRIYGKSSLSGEEMNRLRARGKAIRLLEKRSRASASGALEERVGGGTSTPHPSGGARAEVGPSSEPRRGSTEEGVAAWKRLGVEEVQPLQIEAPTKFVPRPPPVQINPSLREVEVVALGRRKSFVPYPKAKDEVATNGRSGVVRQALENKELSRQKVAAEKNFSDLTSELEKVSEESTASKRAHELEEQKKRKCEKALAKRDDELAEAKKTIELAIHNSVEQHVSDFIKSLTFSEVVDLYRLLTLERDEARKTVLLHTLEFKFVAIDEEEAEVPPVTEVADNVRDEEVDQQHQIID</sequence>
<gene>
    <name evidence="3" type="ORF">SLEP1_g27641</name>
</gene>
<name>A0AAV5K1U8_9ROSI</name>
<evidence type="ECO:0000256" key="1">
    <source>
        <dbReference type="SAM" id="Coils"/>
    </source>
</evidence>
<reference evidence="3 4" key="1">
    <citation type="journal article" date="2021" name="Commun. Biol.">
        <title>The genome of Shorea leprosula (Dipterocarpaceae) highlights the ecological relevance of drought in aseasonal tropical rainforests.</title>
        <authorList>
            <person name="Ng K.K.S."/>
            <person name="Kobayashi M.J."/>
            <person name="Fawcett J.A."/>
            <person name="Hatakeyama M."/>
            <person name="Paape T."/>
            <person name="Ng C.H."/>
            <person name="Ang C.C."/>
            <person name="Tnah L.H."/>
            <person name="Lee C.T."/>
            <person name="Nishiyama T."/>
            <person name="Sese J."/>
            <person name="O'Brien M.J."/>
            <person name="Copetti D."/>
            <person name="Mohd Noor M.I."/>
            <person name="Ong R.C."/>
            <person name="Putra M."/>
            <person name="Sireger I.Z."/>
            <person name="Indrioko S."/>
            <person name="Kosugi Y."/>
            <person name="Izuno A."/>
            <person name="Isagi Y."/>
            <person name="Lee S.L."/>
            <person name="Shimizu K.K."/>
        </authorList>
    </citation>
    <scope>NUCLEOTIDE SEQUENCE [LARGE SCALE GENOMIC DNA]</scope>
    <source>
        <strain evidence="3">214</strain>
    </source>
</reference>
<evidence type="ECO:0000313" key="3">
    <source>
        <dbReference type="EMBL" id="GKV17096.1"/>
    </source>
</evidence>
<feature type="compositionally biased region" description="Low complexity" evidence="2">
    <location>
        <begin position="17"/>
        <end position="29"/>
    </location>
</feature>
<proteinExistence type="predicted"/>
<organism evidence="3 4">
    <name type="scientific">Rubroshorea leprosula</name>
    <dbReference type="NCBI Taxonomy" id="152421"/>
    <lineage>
        <taxon>Eukaryota</taxon>
        <taxon>Viridiplantae</taxon>
        <taxon>Streptophyta</taxon>
        <taxon>Embryophyta</taxon>
        <taxon>Tracheophyta</taxon>
        <taxon>Spermatophyta</taxon>
        <taxon>Magnoliopsida</taxon>
        <taxon>eudicotyledons</taxon>
        <taxon>Gunneridae</taxon>
        <taxon>Pentapetalae</taxon>
        <taxon>rosids</taxon>
        <taxon>malvids</taxon>
        <taxon>Malvales</taxon>
        <taxon>Dipterocarpaceae</taxon>
        <taxon>Rubroshorea</taxon>
    </lineage>
</organism>
<dbReference type="Proteomes" id="UP001054252">
    <property type="component" value="Unassembled WGS sequence"/>
</dbReference>
<protein>
    <submittedName>
        <fullName evidence="3">Uncharacterized protein</fullName>
    </submittedName>
</protein>
<comment type="caution">
    <text evidence="3">The sequence shown here is derived from an EMBL/GenBank/DDBJ whole genome shotgun (WGS) entry which is preliminary data.</text>
</comment>
<accession>A0AAV5K1U8</accession>
<evidence type="ECO:0000313" key="4">
    <source>
        <dbReference type="Proteomes" id="UP001054252"/>
    </source>
</evidence>